<evidence type="ECO:0000256" key="5">
    <source>
        <dbReference type="ARBA" id="ARBA00013074"/>
    </source>
</evidence>
<feature type="active site" description="Proton donor" evidence="12">
    <location>
        <position position="516"/>
    </location>
</feature>
<dbReference type="PANTHER" id="PTHR45968">
    <property type="entry name" value="OSJNBA0019K04.7 PROTEIN"/>
    <property type="match status" value="1"/>
</dbReference>
<evidence type="ECO:0000259" key="16">
    <source>
        <dbReference type="PROSITE" id="PS00623"/>
    </source>
</evidence>
<evidence type="ECO:0000313" key="18">
    <source>
        <dbReference type="EMBL" id="BBG92895.1"/>
    </source>
</evidence>
<dbReference type="InterPro" id="IPR036188">
    <property type="entry name" value="FAD/NAD-bd_sf"/>
</dbReference>
<feature type="active site" description="Proton acceptor" evidence="12">
    <location>
        <position position="554"/>
    </location>
</feature>
<dbReference type="PROSITE" id="PS00623">
    <property type="entry name" value="GMC_OXRED_1"/>
    <property type="match status" value="1"/>
</dbReference>
<evidence type="ECO:0000256" key="14">
    <source>
        <dbReference type="PIRSR" id="PIRSR000137-3"/>
    </source>
</evidence>
<dbReference type="InterPro" id="IPR007867">
    <property type="entry name" value="GMC_OxRtase_C"/>
</dbReference>
<evidence type="ECO:0000256" key="8">
    <source>
        <dbReference type="ARBA" id="ARBA00022827"/>
    </source>
</evidence>
<dbReference type="PANTHER" id="PTHR45968:SF23">
    <property type="entry name" value="GLUCOSE-METHANOL-CHOLINE OXIDOREDUCTASE N-TERMINAL DOMAIN-CONTAINING PROTEIN"/>
    <property type="match status" value="1"/>
</dbReference>
<keyword evidence="10" id="KW-0325">Glycoprotein</keyword>
<evidence type="ECO:0000256" key="9">
    <source>
        <dbReference type="ARBA" id="ARBA00023157"/>
    </source>
</evidence>
<feature type="non-terminal residue" evidence="18">
    <location>
        <position position="1"/>
    </location>
</feature>
<evidence type="ECO:0000256" key="1">
    <source>
        <dbReference type="ARBA" id="ARBA00001147"/>
    </source>
</evidence>
<feature type="binding site" evidence="13">
    <location>
        <position position="544"/>
    </location>
    <ligand>
        <name>FAD</name>
        <dbReference type="ChEBI" id="CHEBI:57692"/>
    </ligand>
</feature>
<dbReference type="PROSITE" id="PS00624">
    <property type="entry name" value="GMC_OXRED_2"/>
    <property type="match status" value="1"/>
</dbReference>
<keyword evidence="6 15" id="KW-0285">Flavoprotein</keyword>
<evidence type="ECO:0000256" key="13">
    <source>
        <dbReference type="PIRSR" id="PIRSR000137-2"/>
    </source>
</evidence>
<dbReference type="GO" id="GO:0046593">
    <property type="term" value="F:mandelonitrile lyase activity"/>
    <property type="evidence" value="ECO:0007669"/>
    <property type="project" value="UniProtKB-EC"/>
</dbReference>
<dbReference type="EMBL" id="AP019297">
    <property type="protein sequence ID" value="BBG92895.1"/>
    <property type="molecule type" value="Genomic_DNA"/>
</dbReference>
<feature type="binding site" evidence="13">
    <location>
        <position position="514"/>
    </location>
    <ligand>
        <name>FAD</name>
        <dbReference type="ChEBI" id="CHEBI:57692"/>
    </ligand>
</feature>
<comment type="subunit">
    <text evidence="4">Monomer.</text>
</comment>
<feature type="binding site" evidence="13">
    <location>
        <begin position="166"/>
        <end position="169"/>
    </location>
    <ligand>
        <name>FAD</name>
        <dbReference type="ChEBI" id="CHEBI:57692"/>
    </ligand>
</feature>
<evidence type="ECO:0000256" key="3">
    <source>
        <dbReference type="ARBA" id="ARBA00010790"/>
    </source>
</evidence>
<gene>
    <name evidence="18" type="ORF">Prudu_000756</name>
</gene>
<comment type="similarity">
    <text evidence="3 15">Belongs to the GMC oxidoreductase family.</text>
</comment>
<dbReference type="Gene3D" id="3.50.50.60">
    <property type="entry name" value="FAD/NAD(P)-binding domain"/>
    <property type="match status" value="1"/>
</dbReference>
<dbReference type="InterPro" id="IPR000172">
    <property type="entry name" value="GMC_OxRdtase_N"/>
</dbReference>
<reference evidence="18" key="1">
    <citation type="journal article" date="2019" name="Science">
        <title>Mutation of a bHLH transcription factor allowed almond domestication.</title>
        <authorList>
            <person name="Sanchez-Perez R."/>
            <person name="Pavan S."/>
            <person name="Mazzeo R."/>
            <person name="Moldovan C."/>
            <person name="Aiese Cigliano R."/>
            <person name="Del Cueto J."/>
            <person name="Ricciardi F."/>
            <person name="Lotti C."/>
            <person name="Ricciardi L."/>
            <person name="Dicenta F."/>
            <person name="Lopez-Marques R.L."/>
            <person name="Lindberg Moller B."/>
        </authorList>
    </citation>
    <scope>NUCLEOTIDE SEQUENCE</scope>
</reference>
<dbReference type="AlphaFoldDB" id="A0A4Y1QLZ3"/>
<protein>
    <recommendedName>
        <fullName evidence="5">(R)-mandelonitrile lyase</fullName>
        <ecNumber evidence="5">4.1.2.10</ecNumber>
    </recommendedName>
</protein>
<feature type="binding site" evidence="13">
    <location>
        <position position="385"/>
    </location>
    <ligand>
        <name>substrate</name>
    </ligand>
</feature>
<dbReference type="InterPro" id="IPR012132">
    <property type="entry name" value="GMC_OxRdtase"/>
</dbReference>
<accession>A0A4Y1QLZ3</accession>
<keyword evidence="7" id="KW-0732">Signal</keyword>
<feature type="binding site" evidence="13">
    <location>
        <position position="158"/>
    </location>
    <ligand>
        <name>FAD</name>
        <dbReference type="ChEBI" id="CHEBI:57692"/>
    </ligand>
</feature>
<evidence type="ECO:0000256" key="11">
    <source>
        <dbReference type="ARBA" id="ARBA00023239"/>
    </source>
</evidence>
<evidence type="ECO:0000256" key="12">
    <source>
        <dbReference type="PIRSR" id="PIRSR000137-1"/>
    </source>
</evidence>
<name>A0A4Y1QLZ3_PRUDU</name>
<dbReference type="Pfam" id="PF00732">
    <property type="entry name" value="GMC_oxred_N"/>
    <property type="match status" value="1"/>
</dbReference>
<feature type="domain" description="Glucose-methanol-choline oxidoreductase N-terminal" evidence="16">
    <location>
        <begin position="156"/>
        <end position="179"/>
    </location>
</feature>
<feature type="binding site" evidence="13">
    <location>
        <position position="273"/>
    </location>
    <ligand>
        <name>FAD</name>
        <dbReference type="ChEBI" id="CHEBI:57692"/>
    </ligand>
</feature>
<organism evidence="18">
    <name type="scientific">Prunus dulcis</name>
    <name type="common">Almond</name>
    <name type="synonym">Amygdalus dulcis</name>
    <dbReference type="NCBI Taxonomy" id="3755"/>
    <lineage>
        <taxon>Eukaryota</taxon>
        <taxon>Viridiplantae</taxon>
        <taxon>Streptophyta</taxon>
        <taxon>Embryophyta</taxon>
        <taxon>Tracheophyta</taxon>
        <taxon>Spermatophyta</taxon>
        <taxon>Magnoliopsida</taxon>
        <taxon>eudicotyledons</taxon>
        <taxon>Gunneridae</taxon>
        <taxon>Pentapetalae</taxon>
        <taxon>rosids</taxon>
        <taxon>fabids</taxon>
        <taxon>Rosales</taxon>
        <taxon>Rosaceae</taxon>
        <taxon>Amygdaloideae</taxon>
        <taxon>Amygdaleae</taxon>
        <taxon>Prunus</taxon>
    </lineage>
</organism>
<dbReference type="GO" id="GO:0016614">
    <property type="term" value="F:oxidoreductase activity, acting on CH-OH group of donors"/>
    <property type="evidence" value="ECO:0007669"/>
    <property type="project" value="InterPro"/>
</dbReference>
<keyword evidence="9 14" id="KW-1015">Disulfide bond</keyword>
<dbReference type="Gene3D" id="3.30.410.40">
    <property type="match status" value="1"/>
</dbReference>
<feature type="domain" description="Glucose-methanol-choline oxidoreductase N-terminal" evidence="17">
    <location>
        <begin position="315"/>
        <end position="329"/>
    </location>
</feature>
<dbReference type="SUPFAM" id="SSF51905">
    <property type="entry name" value="FAD/NAD(P)-binding domain"/>
    <property type="match status" value="1"/>
</dbReference>
<dbReference type="SUPFAM" id="SSF54373">
    <property type="entry name" value="FAD-linked reductases, C-terminal domain"/>
    <property type="match status" value="1"/>
</dbReference>
<feature type="binding site" evidence="13">
    <location>
        <position position="162"/>
    </location>
    <ligand>
        <name>FAD</name>
        <dbReference type="ChEBI" id="CHEBI:57692"/>
    </ligand>
</feature>
<evidence type="ECO:0000256" key="7">
    <source>
        <dbReference type="ARBA" id="ARBA00022729"/>
    </source>
</evidence>
<keyword evidence="11" id="KW-0456">Lyase</keyword>
<proteinExistence type="inferred from homology"/>
<evidence type="ECO:0000256" key="2">
    <source>
        <dbReference type="ARBA" id="ARBA00001974"/>
    </source>
</evidence>
<feature type="disulfide bond" evidence="14">
    <location>
        <begin position="456"/>
        <end position="507"/>
    </location>
</feature>
<dbReference type="InterPro" id="IPR051871">
    <property type="entry name" value="GMC_Oxidoreductase-Related"/>
</dbReference>
<keyword evidence="8 13" id="KW-0274">FAD</keyword>
<sequence>VSSSIAKYNPEYVVKKGPSSKCESVRSFRNMVKSMSAILLVLHLFVLHLQYSEVQSLANTSSHDFSYLSFVYNATDPELEGSYDYIIVGGGTAGCPLAATLSANYSVLVLERGTLPTEYPNLLISDGFVYNLQQEDDGKTPVERFVSEDGIDNVRGRVLGGTSMINAGVYARANTSFFNQTGIEWDMDLVNQTYEWVEDTIVFEPDSQTWQTVIGTAYLEAGILPNNGFSVDHLAGTRLTGSTFDNNGTRHASDELLNKGDPNNLRVAVQAAVEKVIFSSNTSGVTAIGVIYTDSNGTTHQAFVRGEGEVILSAGPIGSPQLLLLSGVGPESYLTSLNISVVASHPYVGQYIYDNPRNFINILPPNPIEASTVTVLGITSDFYQCSLSSLPFDTPPFSFFPTTSYPLPNQTFAHIVNKVPGPLSHGTVTLNSSSNVRVGPNVKFNYYSNSTDLSHCVSGMKKLGEVLSTDALEPYKVEDLPGIDGFNILGMPLPENQTDDAAFETFCRDSVASYWHYHGGCLVGKVLDDDFRVTGINALRVVDGSTFPSTPASHPQGFYLMLGRYMGIQILQERSASEDAIHNLGFQENILDLPKSTSSFAF</sequence>
<evidence type="ECO:0000256" key="15">
    <source>
        <dbReference type="RuleBase" id="RU003968"/>
    </source>
</evidence>
<evidence type="ECO:0000256" key="4">
    <source>
        <dbReference type="ARBA" id="ARBA00011245"/>
    </source>
</evidence>
<dbReference type="GO" id="GO:0050660">
    <property type="term" value="F:flavin adenine dinucleotide binding"/>
    <property type="evidence" value="ECO:0007669"/>
    <property type="project" value="InterPro"/>
</dbReference>
<dbReference type="PIRSF" id="PIRSF000137">
    <property type="entry name" value="Alcohol_oxidase"/>
    <property type="match status" value="1"/>
</dbReference>
<dbReference type="EC" id="4.1.2.10" evidence="5"/>
<dbReference type="Pfam" id="PF05199">
    <property type="entry name" value="GMC_oxred_C"/>
    <property type="match status" value="1"/>
</dbReference>
<feature type="binding site" evidence="13">
    <location>
        <begin position="111"/>
        <end position="112"/>
    </location>
    <ligand>
        <name>FAD</name>
        <dbReference type="ChEBI" id="CHEBI:57692"/>
    </ligand>
</feature>
<comment type="cofactor">
    <cofactor evidence="2 13">
        <name>FAD</name>
        <dbReference type="ChEBI" id="CHEBI:57692"/>
    </cofactor>
</comment>
<feature type="binding site" evidence="13">
    <location>
        <begin position="515"/>
        <end position="516"/>
    </location>
    <ligand>
        <name>FAD</name>
        <dbReference type="ChEBI" id="CHEBI:57692"/>
    </ligand>
</feature>
<evidence type="ECO:0000256" key="10">
    <source>
        <dbReference type="ARBA" id="ARBA00023180"/>
    </source>
</evidence>
<evidence type="ECO:0000259" key="17">
    <source>
        <dbReference type="PROSITE" id="PS00624"/>
    </source>
</evidence>
<evidence type="ECO:0000256" key="6">
    <source>
        <dbReference type="ARBA" id="ARBA00022630"/>
    </source>
</evidence>
<comment type="catalytic activity">
    <reaction evidence="1">
        <text>(R)-mandelonitrile = benzaldehyde + hydrogen cyanide</text>
        <dbReference type="Rhea" id="RHEA:18313"/>
        <dbReference type="ChEBI" id="CHEBI:17169"/>
        <dbReference type="ChEBI" id="CHEBI:18407"/>
        <dbReference type="ChEBI" id="CHEBI:18450"/>
        <dbReference type="EC" id="4.1.2.10"/>
    </reaction>
</comment>
<feature type="binding site" evidence="13">
    <location>
        <begin position="555"/>
        <end position="556"/>
    </location>
    <ligand>
        <name>FAD</name>
        <dbReference type="ChEBI" id="CHEBI:57692"/>
    </ligand>
</feature>